<evidence type="ECO:0000256" key="6">
    <source>
        <dbReference type="SAM" id="Phobius"/>
    </source>
</evidence>
<protein>
    <submittedName>
        <fullName evidence="7">Prepilin-type N-terminal cleavage/methylation domain-containing protein</fullName>
    </submittedName>
</protein>
<keyword evidence="5 6" id="KW-0472">Membrane</keyword>
<dbReference type="InterPro" id="IPR012902">
    <property type="entry name" value="N_methyl_site"/>
</dbReference>
<dbReference type="RefSeq" id="WP_263528832.1">
    <property type="nucleotide sequence ID" value="NZ_JAOVZB010000001.1"/>
</dbReference>
<dbReference type="Gene3D" id="3.55.40.10">
    <property type="entry name" value="minor pseudopilin epsh domain"/>
    <property type="match status" value="1"/>
</dbReference>
<evidence type="ECO:0000256" key="5">
    <source>
        <dbReference type="ARBA" id="ARBA00023136"/>
    </source>
</evidence>
<proteinExistence type="predicted"/>
<dbReference type="EMBL" id="JAOVZB010000001">
    <property type="protein sequence ID" value="MCV2401456.1"/>
    <property type="molecule type" value="Genomic_DNA"/>
</dbReference>
<keyword evidence="8" id="KW-1185">Reference proteome</keyword>
<feature type="transmembrane region" description="Helical" evidence="6">
    <location>
        <begin position="12"/>
        <end position="34"/>
    </location>
</feature>
<evidence type="ECO:0000313" key="8">
    <source>
        <dbReference type="Proteomes" id="UP001209713"/>
    </source>
</evidence>
<comment type="subcellular location">
    <subcellularLocation>
        <location evidence="1">Membrane</location>
        <topology evidence="1">Single-pass membrane protein</topology>
    </subcellularLocation>
</comment>
<organism evidence="7 8">
    <name type="scientific">Marinomonas sargassi</name>
    <dbReference type="NCBI Taxonomy" id="2984494"/>
    <lineage>
        <taxon>Bacteria</taxon>
        <taxon>Pseudomonadati</taxon>
        <taxon>Pseudomonadota</taxon>
        <taxon>Gammaproteobacteria</taxon>
        <taxon>Oceanospirillales</taxon>
        <taxon>Oceanospirillaceae</taxon>
        <taxon>Marinomonas</taxon>
    </lineage>
</organism>
<dbReference type="PRINTS" id="PR00885">
    <property type="entry name" value="BCTERIALGSPH"/>
</dbReference>
<comment type="caution">
    <text evidence="7">The sequence shown here is derived from an EMBL/GenBank/DDBJ whole genome shotgun (WGS) entry which is preliminary data.</text>
</comment>
<evidence type="ECO:0000256" key="3">
    <source>
        <dbReference type="ARBA" id="ARBA00022692"/>
    </source>
</evidence>
<evidence type="ECO:0000313" key="7">
    <source>
        <dbReference type="EMBL" id="MCV2401456.1"/>
    </source>
</evidence>
<dbReference type="InterPro" id="IPR045584">
    <property type="entry name" value="Pilin-like"/>
</dbReference>
<dbReference type="SUPFAM" id="SSF54523">
    <property type="entry name" value="Pili subunits"/>
    <property type="match status" value="1"/>
</dbReference>
<evidence type="ECO:0000256" key="4">
    <source>
        <dbReference type="ARBA" id="ARBA00022989"/>
    </source>
</evidence>
<accession>A0ABT2YNI8</accession>
<gene>
    <name evidence="7" type="ORF">OFY17_01040</name>
</gene>
<evidence type="ECO:0000256" key="2">
    <source>
        <dbReference type="ARBA" id="ARBA00022481"/>
    </source>
</evidence>
<dbReference type="NCBIfam" id="TIGR02532">
    <property type="entry name" value="IV_pilin_GFxxxE"/>
    <property type="match status" value="1"/>
</dbReference>
<dbReference type="Proteomes" id="UP001209713">
    <property type="component" value="Unassembled WGS sequence"/>
</dbReference>
<evidence type="ECO:0000256" key="1">
    <source>
        <dbReference type="ARBA" id="ARBA00004167"/>
    </source>
</evidence>
<dbReference type="InterPro" id="IPR002416">
    <property type="entry name" value="T2SS_protein-GspH"/>
</dbReference>
<name>A0ABT2YNI8_9GAMM</name>
<keyword evidence="3 6" id="KW-0812">Transmembrane</keyword>
<dbReference type="Pfam" id="PF07963">
    <property type="entry name" value="N_methyl"/>
    <property type="match status" value="1"/>
</dbReference>
<reference evidence="7 8" key="1">
    <citation type="submission" date="2022-10" db="EMBL/GenBank/DDBJ databases">
        <title>Marinomonas transparenta sp. nov. and Marinomonas sargassi sp. nov., isolated from marine alga (Sargassum natans (L.) Gaillon).</title>
        <authorList>
            <person name="Wang Y."/>
        </authorList>
    </citation>
    <scope>NUCLEOTIDE SEQUENCE [LARGE SCALE GENOMIC DNA]</scope>
    <source>
        <strain evidence="7 8">C2222</strain>
    </source>
</reference>
<keyword evidence="2" id="KW-0488">Methylation</keyword>
<keyword evidence="4 6" id="KW-1133">Transmembrane helix</keyword>
<sequence length="153" mass="17231">MKRVSKQRGFGLLEVLIALTIIAIIAGLSVPSLIPNQDKGAIEKTGFLVRQELQRLFDESWLNTKSFQVITSPEGEWSVFSMKFDQWVEDHNLFSNIEDVSYAISLKNLNGSSHSGKIYFMSSGEYTPFELVISNEAYSKTLYGDGINDIKIK</sequence>